<dbReference type="Proteomes" id="UP000007264">
    <property type="component" value="Unassembled WGS sequence"/>
</dbReference>
<dbReference type="NCBIfam" id="TIGR00597">
    <property type="entry name" value="rad10"/>
    <property type="match status" value="1"/>
</dbReference>
<evidence type="ECO:0000256" key="4">
    <source>
        <dbReference type="ARBA" id="ARBA00023125"/>
    </source>
</evidence>
<dbReference type="KEGG" id="csl:COCSUDRAFT_18565"/>
<dbReference type="GO" id="GO:0006312">
    <property type="term" value="P:mitotic recombination"/>
    <property type="evidence" value="ECO:0007669"/>
    <property type="project" value="TreeGrafter"/>
</dbReference>
<feature type="non-terminal residue" evidence="8">
    <location>
        <position position="1"/>
    </location>
</feature>
<dbReference type="InterPro" id="IPR011335">
    <property type="entry name" value="Restrct_endonuc-II-like"/>
</dbReference>
<dbReference type="GO" id="GO:0070522">
    <property type="term" value="C:ERCC4-ERCC1 complex"/>
    <property type="evidence" value="ECO:0007669"/>
    <property type="project" value="TreeGrafter"/>
</dbReference>
<dbReference type="EMBL" id="AGSI01000015">
    <property type="protein sequence ID" value="EIE20407.1"/>
    <property type="molecule type" value="Genomic_DNA"/>
</dbReference>
<dbReference type="InterPro" id="IPR047260">
    <property type="entry name" value="ERCC1-like_central_dom"/>
</dbReference>
<accession>I0YPT8</accession>
<dbReference type="CDD" id="cd22325">
    <property type="entry name" value="ERCC1_C-like"/>
    <property type="match status" value="1"/>
</dbReference>
<comment type="caution">
    <text evidence="8">The sequence shown here is derived from an EMBL/GenBank/DDBJ whole genome shotgun (WGS) entry which is preliminary data.</text>
</comment>
<dbReference type="Pfam" id="PF03834">
    <property type="entry name" value="Rad10"/>
    <property type="match status" value="1"/>
</dbReference>
<dbReference type="OrthoDB" id="10262814at2759"/>
<comment type="subcellular location">
    <subcellularLocation>
        <location evidence="1">Nucleus</location>
    </subcellularLocation>
</comment>
<evidence type="ECO:0000256" key="5">
    <source>
        <dbReference type="ARBA" id="ARBA00023204"/>
    </source>
</evidence>
<evidence type="ECO:0000256" key="6">
    <source>
        <dbReference type="ARBA" id="ARBA00023242"/>
    </source>
</evidence>
<dbReference type="SUPFAM" id="SSF52980">
    <property type="entry name" value="Restriction endonuclease-like"/>
    <property type="match status" value="1"/>
</dbReference>
<feature type="domain" description="ERCC1-like central" evidence="7">
    <location>
        <begin position="3"/>
        <end position="115"/>
    </location>
</feature>
<dbReference type="InterPro" id="IPR010994">
    <property type="entry name" value="RuvA_2-like"/>
</dbReference>
<evidence type="ECO:0000313" key="8">
    <source>
        <dbReference type="EMBL" id="EIE20407.1"/>
    </source>
</evidence>
<dbReference type="InterPro" id="IPR004579">
    <property type="entry name" value="ERCC1/RAD10/SWI10"/>
</dbReference>
<keyword evidence="3" id="KW-0227">DNA damage</keyword>
<evidence type="ECO:0000259" key="7">
    <source>
        <dbReference type="Pfam" id="PF03834"/>
    </source>
</evidence>
<proteinExistence type="inferred from homology"/>
<dbReference type="AlphaFoldDB" id="I0YPT8"/>
<dbReference type="PANTHER" id="PTHR12749">
    <property type="entry name" value="EXCISION REPAIR CROSS-COMPLEMENTING 1 ERCC1"/>
    <property type="match status" value="1"/>
</dbReference>
<dbReference type="Gene3D" id="1.10.150.20">
    <property type="entry name" value="5' to 3' exonuclease, C-terminal subdomain"/>
    <property type="match status" value="1"/>
</dbReference>
<evidence type="ECO:0000256" key="1">
    <source>
        <dbReference type="ARBA" id="ARBA00004123"/>
    </source>
</evidence>
<dbReference type="FunFam" id="3.40.50.10130:FF:000001">
    <property type="entry name" value="DNA excision repair protein ERCC-1"/>
    <property type="match status" value="1"/>
</dbReference>
<dbReference type="RefSeq" id="XP_005644951.1">
    <property type="nucleotide sequence ID" value="XM_005644894.1"/>
</dbReference>
<dbReference type="GO" id="GO:0003697">
    <property type="term" value="F:single-stranded DNA binding"/>
    <property type="evidence" value="ECO:0007669"/>
    <property type="project" value="TreeGrafter"/>
</dbReference>
<dbReference type="GO" id="GO:0006302">
    <property type="term" value="P:double-strand break repair"/>
    <property type="evidence" value="ECO:0007669"/>
    <property type="project" value="UniProtKB-ARBA"/>
</dbReference>
<evidence type="ECO:0000313" key="9">
    <source>
        <dbReference type="Proteomes" id="UP000007264"/>
    </source>
</evidence>
<keyword evidence="9" id="KW-1185">Reference proteome</keyword>
<dbReference type="Gene3D" id="3.40.50.10130">
    <property type="match status" value="1"/>
</dbReference>
<keyword evidence="6" id="KW-0539">Nucleus</keyword>
<dbReference type="SUPFAM" id="SSF47781">
    <property type="entry name" value="RuvA domain 2-like"/>
    <property type="match status" value="1"/>
</dbReference>
<dbReference type="STRING" id="574566.I0YPT8"/>
<sequence>NAVLVSKRQEGNPVLKHIRNVRWQFTDIVPDYQMGPNTCALFLSLRYHLLKPTYIYGRIKELQRAFRTRVLLCHVDVDDVVEPLAQVTKAALLNDCTLICAWSHEECARYLETYKAYESKPADAIQGRTEEDYLSKLTAALTTVRGVNKTDVLTLGGAFKTAAGVMRANMQQLSALPGIGPTKACPCKMHLSCSRTELVAIHMQSLDTLTRRHSEVCSV</sequence>
<evidence type="ECO:0000256" key="3">
    <source>
        <dbReference type="ARBA" id="ARBA00022763"/>
    </source>
</evidence>
<dbReference type="PANTHER" id="PTHR12749:SF0">
    <property type="entry name" value="DNA EXCISION REPAIR PROTEIN ERCC-1"/>
    <property type="match status" value="1"/>
</dbReference>
<dbReference type="GeneID" id="17038383"/>
<dbReference type="GO" id="GO:0000110">
    <property type="term" value="C:nucleotide-excision repair factor 1 complex"/>
    <property type="evidence" value="ECO:0007669"/>
    <property type="project" value="TreeGrafter"/>
</dbReference>
<keyword evidence="4" id="KW-0238">DNA-binding</keyword>
<gene>
    <name evidence="8" type="ORF">COCSUDRAFT_18565</name>
</gene>
<dbReference type="eggNOG" id="KOG2841">
    <property type="taxonomic scope" value="Eukaryota"/>
</dbReference>
<organism evidence="8 9">
    <name type="scientific">Coccomyxa subellipsoidea (strain C-169)</name>
    <name type="common">Green microalga</name>
    <dbReference type="NCBI Taxonomy" id="574566"/>
    <lineage>
        <taxon>Eukaryota</taxon>
        <taxon>Viridiplantae</taxon>
        <taxon>Chlorophyta</taxon>
        <taxon>core chlorophytes</taxon>
        <taxon>Trebouxiophyceae</taxon>
        <taxon>Trebouxiophyceae incertae sedis</taxon>
        <taxon>Coccomyxaceae</taxon>
        <taxon>Coccomyxa</taxon>
        <taxon>Coccomyxa subellipsoidea</taxon>
    </lineage>
</organism>
<evidence type="ECO:0000256" key="2">
    <source>
        <dbReference type="ARBA" id="ARBA00008283"/>
    </source>
</evidence>
<reference evidence="8 9" key="1">
    <citation type="journal article" date="2012" name="Genome Biol.">
        <title>The genome of the polar eukaryotic microalga coccomyxa subellipsoidea reveals traits of cold adaptation.</title>
        <authorList>
            <person name="Blanc G."/>
            <person name="Agarkova I."/>
            <person name="Grimwood J."/>
            <person name="Kuo A."/>
            <person name="Brueggeman A."/>
            <person name="Dunigan D."/>
            <person name="Gurnon J."/>
            <person name="Ladunga I."/>
            <person name="Lindquist E."/>
            <person name="Lucas S."/>
            <person name="Pangilinan J."/>
            <person name="Proschold T."/>
            <person name="Salamov A."/>
            <person name="Schmutz J."/>
            <person name="Weeks D."/>
            <person name="Yamada T."/>
            <person name="Claverie J.M."/>
            <person name="Grigoriev I."/>
            <person name="Van Etten J."/>
            <person name="Lomsadze A."/>
            <person name="Borodovsky M."/>
        </authorList>
    </citation>
    <scope>NUCLEOTIDE SEQUENCE [LARGE SCALE GENOMIC DNA]</scope>
    <source>
        <strain evidence="8 9">C-169</strain>
    </source>
</reference>
<keyword evidence="5" id="KW-0234">DNA repair</keyword>
<protein>
    <submittedName>
        <fullName evidence="8">DNA repair protein rad10</fullName>
    </submittedName>
</protein>
<dbReference type="GO" id="GO:0070914">
    <property type="term" value="P:UV-damage excision repair"/>
    <property type="evidence" value="ECO:0007669"/>
    <property type="project" value="TreeGrafter"/>
</dbReference>
<comment type="similarity">
    <text evidence="2">Belongs to the ERCC1/RAD10/SWI10 family.</text>
</comment>
<name>I0YPT8_COCSC</name>
<dbReference type="GO" id="GO:0003684">
    <property type="term" value="F:damaged DNA binding"/>
    <property type="evidence" value="ECO:0007669"/>
    <property type="project" value="InterPro"/>
</dbReference>